<name>A0A212CIQ3_CEREH</name>
<feature type="region of interest" description="Disordered" evidence="1">
    <location>
        <begin position="64"/>
        <end position="87"/>
    </location>
</feature>
<accession>A0A212CIQ3</accession>
<evidence type="ECO:0000256" key="1">
    <source>
        <dbReference type="SAM" id="MobiDB-lite"/>
    </source>
</evidence>
<organism evidence="2 3">
    <name type="scientific">Cervus elaphus hippelaphus</name>
    <name type="common">European red deer</name>
    <dbReference type="NCBI Taxonomy" id="46360"/>
    <lineage>
        <taxon>Eukaryota</taxon>
        <taxon>Metazoa</taxon>
        <taxon>Chordata</taxon>
        <taxon>Craniata</taxon>
        <taxon>Vertebrata</taxon>
        <taxon>Euteleostomi</taxon>
        <taxon>Mammalia</taxon>
        <taxon>Eutheria</taxon>
        <taxon>Laurasiatheria</taxon>
        <taxon>Artiodactyla</taxon>
        <taxon>Ruminantia</taxon>
        <taxon>Pecora</taxon>
        <taxon>Cervidae</taxon>
        <taxon>Cervinae</taxon>
        <taxon>Cervus</taxon>
    </lineage>
</organism>
<evidence type="ECO:0000313" key="3">
    <source>
        <dbReference type="Proteomes" id="UP000242450"/>
    </source>
</evidence>
<feature type="compositionally biased region" description="Basic residues" evidence="1">
    <location>
        <begin position="71"/>
        <end position="82"/>
    </location>
</feature>
<comment type="caution">
    <text evidence="2">The sequence shown here is derived from an EMBL/GenBank/DDBJ whole genome shotgun (WGS) entry which is preliminary data.</text>
</comment>
<reference evidence="2 3" key="1">
    <citation type="journal article" date="2018" name="Mol. Genet. Genomics">
        <title>The red deer Cervus elaphus genome CerEla1.0: sequencing, annotating, genes, and chromosomes.</title>
        <authorList>
            <person name="Bana N.A."/>
            <person name="Nyiri A."/>
            <person name="Nagy J."/>
            <person name="Frank K."/>
            <person name="Nagy T."/>
            <person name="Steger V."/>
            <person name="Schiller M."/>
            <person name="Lakatos P."/>
            <person name="Sugar L."/>
            <person name="Horn P."/>
            <person name="Barta E."/>
            <person name="Orosz L."/>
        </authorList>
    </citation>
    <scope>NUCLEOTIDE SEQUENCE [LARGE SCALE GENOMIC DNA]</scope>
    <source>
        <strain evidence="2">Hungarian</strain>
    </source>
</reference>
<sequence>MRTYVTYRAPHYPGHSPSSETCFLKSWIFPGGSQGLDLPALRGHEGEDGRLQTRHGLREALAALPAPPPGMRRKPPGMRRKPSVSAGPAALTGVTCPVVLSDEIFQDVKMTAPGHKGVMIMLFIEAMTSMSCNLRLIHQSPSISDMGEMTGRTCSPLPSTSYGLAFVAPPTSSTVACVADPKPLESLVFGSPISLQSVSIPHCPEWLLRLSSVVSKLSPPMTSFHSCLGSLGDSYLDMTAVEAGDFNDAYSVVSMGREPTLGF</sequence>
<proteinExistence type="predicted"/>
<evidence type="ECO:0000313" key="2">
    <source>
        <dbReference type="EMBL" id="OWK05907.1"/>
    </source>
</evidence>
<protein>
    <submittedName>
        <fullName evidence="2">Uncharacterized protein</fullName>
    </submittedName>
</protein>
<dbReference type="AlphaFoldDB" id="A0A212CIQ3"/>
<gene>
    <name evidence="2" type="ORF">Celaphus_00012900</name>
</gene>
<keyword evidence="3" id="KW-1185">Reference proteome</keyword>
<dbReference type="EMBL" id="MKHE01000019">
    <property type="protein sequence ID" value="OWK05907.1"/>
    <property type="molecule type" value="Genomic_DNA"/>
</dbReference>
<dbReference type="Proteomes" id="UP000242450">
    <property type="component" value="Chromosome 19"/>
</dbReference>